<dbReference type="NCBIfam" id="NF047498">
    <property type="entry name" value="LIC_12616_fam"/>
    <property type="match status" value="1"/>
</dbReference>
<dbReference type="RefSeq" id="WP_085024733.1">
    <property type="nucleotide sequence ID" value="NZ_AP018773.1"/>
</dbReference>
<accession>A0A2S9RQU9</accession>
<dbReference type="InterPro" id="IPR057087">
    <property type="entry name" value="Gp12-like"/>
</dbReference>
<dbReference type="Proteomes" id="UP000238532">
    <property type="component" value="Unassembled WGS sequence"/>
</dbReference>
<evidence type="ECO:0000313" key="2">
    <source>
        <dbReference type="EMBL" id="PRJ63220.1"/>
    </source>
</evidence>
<dbReference type="EMBL" id="NEBY01000148">
    <property type="protein sequence ID" value="PRJ63220.1"/>
    <property type="molecule type" value="Genomic_DNA"/>
</dbReference>
<evidence type="ECO:0000259" key="1">
    <source>
        <dbReference type="Pfam" id="PF23961"/>
    </source>
</evidence>
<protein>
    <recommendedName>
        <fullName evidence="1">Phage neck terminator protein gp12-like domain-containing protein</fullName>
    </recommendedName>
</protein>
<sequence length="169" mass="19541">MLERLYDLLGDLSDRPFIRAYENGREPEKPFFTYELKFERTPEHFHYSAVNDEGNQTVKTHIDAVLELNYFGGNSLQALRDVCMRLSMQSCRERWLNDGVALIRIGRITHLAFLNEQREYEDRAMVELEIRYAASVQDIVGIIEQVEVTANIGRASEKNLIGVNENGEN</sequence>
<reference evidence="2 3" key="1">
    <citation type="submission" date="2017-04" db="EMBL/GenBank/DDBJ databases">
        <title>Haemophilus influenzae in COPD genome sequencing project.</title>
        <authorList>
            <person name="Murphy T.F."/>
            <person name="Kong Y."/>
            <person name="Nadendla S."/>
            <person name="Tettelin H."/>
            <person name="Pettigrew M."/>
        </authorList>
    </citation>
    <scope>NUCLEOTIDE SEQUENCE [LARGE SCALE GENOMIC DNA]</scope>
    <source>
        <strain evidence="2 3">56P127H1</strain>
    </source>
</reference>
<feature type="domain" description="Phage neck terminator protein gp12-like" evidence="1">
    <location>
        <begin position="5"/>
        <end position="149"/>
    </location>
</feature>
<proteinExistence type="predicted"/>
<organism evidence="2 3">
    <name type="scientific">Haemophilus influenzae</name>
    <dbReference type="NCBI Taxonomy" id="727"/>
    <lineage>
        <taxon>Bacteria</taxon>
        <taxon>Pseudomonadati</taxon>
        <taxon>Pseudomonadota</taxon>
        <taxon>Gammaproteobacteria</taxon>
        <taxon>Pasteurellales</taxon>
        <taxon>Pasteurellaceae</taxon>
        <taxon>Haemophilus</taxon>
    </lineage>
</organism>
<dbReference type="Pfam" id="PF23961">
    <property type="entry name" value="Phage_tail_terminator_9"/>
    <property type="match status" value="1"/>
</dbReference>
<evidence type="ECO:0000313" key="3">
    <source>
        <dbReference type="Proteomes" id="UP000238532"/>
    </source>
</evidence>
<dbReference type="AlphaFoldDB" id="A0A2S9RQU9"/>
<comment type="caution">
    <text evidence="2">The sequence shown here is derived from an EMBL/GenBank/DDBJ whole genome shotgun (WGS) entry which is preliminary data.</text>
</comment>
<name>A0A2S9RQU9_HAEIF</name>
<gene>
    <name evidence="2" type="ORF">BV102_00423</name>
</gene>